<keyword evidence="6" id="KW-0408">Iron</keyword>
<comment type="caution">
    <text evidence="8">The sequence shown here is derived from an EMBL/GenBank/DDBJ whole genome shotgun (WGS) entry which is preliminary data.</text>
</comment>
<dbReference type="PANTHER" id="PTHR30468:SF5">
    <property type="entry name" value="ALPHA-KETOGLUTARATE-DEPENDENT SULFATE ESTER DIOXYGENASE"/>
    <property type="match status" value="1"/>
</dbReference>
<dbReference type="InterPro" id="IPR003819">
    <property type="entry name" value="TauD/TfdA-like"/>
</dbReference>
<dbReference type="InterPro" id="IPR042098">
    <property type="entry name" value="TauD-like_sf"/>
</dbReference>
<organism evidence="8 9">
    <name type="scientific">Acinetobacter populi</name>
    <dbReference type="NCBI Taxonomy" id="1582270"/>
    <lineage>
        <taxon>Bacteria</taxon>
        <taxon>Pseudomonadati</taxon>
        <taxon>Pseudomonadota</taxon>
        <taxon>Gammaproteobacteria</taxon>
        <taxon>Moraxellales</taxon>
        <taxon>Moraxellaceae</taxon>
        <taxon>Acinetobacter</taxon>
    </lineage>
</organism>
<reference evidence="8 9" key="1">
    <citation type="submission" date="2017-05" db="EMBL/GenBank/DDBJ databases">
        <title>Acinetobacter populi ANC 5415 (= PBJ7), whole genome shotgun sequencing project.</title>
        <authorList>
            <person name="Nemec A."/>
            <person name="Radolfova-Krizova L."/>
        </authorList>
    </citation>
    <scope>NUCLEOTIDE SEQUENCE [LARGE SCALE GENOMIC DNA]</scope>
    <source>
        <strain evidence="8 9">PBJ7</strain>
    </source>
</reference>
<dbReference type="EMBL" id="NEXX01000005">
    <property type="protein sequence ID" value="OUY06156.1"/>
    <property type="molecule type" value="Genomic_DNA"/>
</dbReference>
<accession>A0A1Z9YV84</accession>
<keyword evidence="4 8" id="KW-0223">Dioxygenase</keyword>
<dbReference type="FunFam" id="3.60.130.10:FF:000002">
    <property type="entry name" value="Alpha-ketoglutarate-dependent taurine dioxygenase"/>
    <property type="match status" value="1"/>
</dbReference>
<dbReference type="InterPro" id="IPR051323">
    <property type="entry name" value="AtsK-like"/>
</dbReference>
<dbReference type="OrthoDB" id="581608at2"/>
<dbReference type="Pfam" id="PF02668">
    <property type="entry name" value="TauD"/>
    <property type="match status" value="1"/>
</dbReference>
<dbReference type="RefSeq" id="WP_087621167.1">
    <property type="nucleotide sequence ID" value="NZ_NEXX01000005.1"/>
</dbReference>
<protein>
    <submittedName>
        <fullName evidence="8">Taurine dioxygenase</fullName>
    </submittedName>
</protein>
<comment type="similarity">
    <text evidence="2">Belongs to the TfdA dioxygenase family.</text>
</comment>
<evidence type="ECO:0000256" key="3">
    <source>
        <dbReference type="ARBA" id="ARBA00022723"/>
    </source>
</evidence>
<dbReference type="PANTHER" id="PTHR30468">
    <property type="entry name" value="ALPHA-KETOGLUTARATE-DEPENDENT SULFONATE DIOXYGENASE"/>
    <property type="match status" value="1"/>
</dbReference>
<keyword evidence="5" id="KW-0560">Oxidoreductase</keyword>
<keyword evidence="9" id="KW-1185">Reference proteome</keyword>
<dbReference type="GO" id="GO:0005737">
    <property type="term" value="C:cytoplasm"/>
    <property type="evidence" value="ECO:0007669"/>
    <property type="project" value="TreeGrafter"/>
</dbReference>
<feature type="domain" description="TauD/TfdA-like" evidence="7">
    <location>
        <begin position="20"/>
        <end position="283"/>
    </location>
</feature>
<dbReference type="Gene3D" id="3.60.130.10">
    <property type="entry name" value="Clavaminate synthase-like"/>
    <property type="match status" value="1"/>
</dbReference>
<evidence type="ECO:0000256" key="5">
    <source>
        <dbReference type="ARBA" id="ARBA00023002"/>
    </source>
</evidence>
<comment type="cofactor">
    <cofactor evidence="1">
        <name>Fe(2+)</name>
        <dbReference type="ChEBI" id="CHEBI:29033"/>
    </cofactor>
</comment>
<sequence length="322" mass="36209">MSEVIEREASNKAKQQLIISPISGRIGAQISGVKLSSALSAETVQQIYQALLEYKVIFFRNQQHLDDQEQEKFAALLGEPVRHPTVPTVEGTQYLLELDSRYGGRANSWHTDVTFVDAYPKLSILRGVTIPEFGGDTTWANTETAYDELPEVLKELANHLRAVHSNDYDYVGLKPDVDPDVLARYKNIFASVVYETEHPVVRVHPETGKRSLLLGHFFKRFVGLNARESSRIYDILQERVIRPENTVRWRWQAGDVVIWDNRATQHLAVNDYGDVHRVVRRVTLAGDVPVGVDGRNSITISPKGLSAAELEQAKRDAVLAAK</sequence>
<evidence type="ECO:0000256" key="1">
    <source>
        <dbReference type="ARBA" id="ARBA00001954"/>
    </source>
</evidence>
<evidence type="ECO:0000256" key="4">
    <source>
        <dbReference type="ARBA" id="ARBA00022964"/>
    </source>
</evidence>
<proteinExistence type="inferred from homology"/>
<dbReference type="GO" id="GO:0046872">
    <property type="term" value="F:metal ion binding"/>
    <property type="evidence" value="ECO:0007669"/>
    <property type="project" value="UniProtKB-KW"/>
</dbReference>
<dbReference type="GO" id="GO:0016706">
    <property type="term" value="F:2-oxoglutarate-dependent dioxygenase activity"/>
    <property type="evidence" value="ECO:0007669"/>
    <property type="project" value="TreeGrafter"/>
</dbReference>
<evidence type="ECO:0000313" key="8">
    <source>
        <dbReference type="EMBL" id="OUY06156.1"/>
    </source>
</evidence>
<evidence type="ECO:0000313" key="9">
    <source>
        <dbReference type="Proteomes" id="UP000196536"/>
    </source>
</evidence>
<dbReference type="Proteomes" id="UP000196536">
    <property type="component" value="Unassembled WGS sequence"/>
</dbReference>
<dbReference type="SUPFAM" id="SSF51197">
    <property type="entry name" value="Clavaminate synthase-like"/>
    <property type="match status" value="1"/>
</dbReference>
<gene>
    <name evidence="8" type="ORF">CAP51_12775</name>
</gene>
<dbReference type="AlphaFoldDB" id="A0A1Z9YV84"/>
<keyword evidence="3" id="KW-0479">Metal-binding</keyword>
<evidence type="ECO:0000259" key="7">
    <source>
        <dbReference type="Pfam" id="PF02668"/>
    </source>
</evidence>
<evidence type="ECO:0000256" key="6">
    <source>
        <dbReference type="ARBA" id="ARBA00023004"/>
    </source>
</evidence>
<evidence type="ECO:0000256" key="2">
    <source>
        <dbReference type="ARBA" id="ARBA00005896"/>
    </source>
</evidence>
<name>A0A1Z9YV84_9GAMM</name>